<dbReference type="EMBL" id="KN837127">
    <property type="protein sequence ID" value="KIJ42794.1"/>
    <property type="molecule type" value="Genomic_DNA"/>
</dbReference>
<dbReference type="Proteomes" id="UP000054279">
    <property type="component" value="Unassembled WGS sequence"/>
</dbReference>
<reference evidence="4 5" key="1">
    <citation type="submission" date="2014-06" db="EMBL/GenBank/DDBJ databases">
        <title>Evolutionary Origins and Diversification of the Mycorrhizal Mutualists.</title>
        <authorList>
            <consortium name="DOE Joint Genome Institute"/>
            <consortium name="Mycorrhizal Genomics Consortium"/>
            <person name="Kohler A."/>
            <person name="Kuo A."/>
            <person name="Nagy L.G."/>
            <person name="Floudas D."/>
            <person name="Copeland A."/>
            <person name="Barry K.W."/>
            <person name="Cichocki N."/>
            <person name="Veneault-Fourrey C."/>
            <person name="LaButti K."/>
            <person name="Lindquist E.A."/>
            <person name="Lipzen A."/>
            <person name="Lundell T."/>
            <person name="Morin E."/>
            <person name="Murat C."/>
            <person name="Riley R."/>
            <person name="Ohm R."/>
            <person name="Sun H."/>
            <person name="Tunlid A."/>
            <person name="Henrissat B."/>
            <person name="Grigoriev I.V."/>
            <person name="Hibbett D.S."/>
            <person name="Martin F."/>
        </authorList>
    </citation>
    <scope>NUCLEOTIDE SEQUENCE [LARGE SCALE GENOMIC DNA]</scope>
    <source>
        <strain evidence="4 5">SS14</strain>
    </source>
</reference>
<protein>
    <recommendedName>
        <fullName evidence="3">SWIM-type domain-containing protein</fullName>
    </recommendedName>
</protein>
<evidence type="ECO:0000313" key="4">
    <source>
        <dbReference type="EMBL" id="KIJ42794.1"/>
    </source>
</evidence>
<dbReference type="PROSITE" id="PS50966">
    <property type="entry name" value="ZF_SWIM"/>
    <property type="match status" value="1"/>
</dbReference>
<keyword evidence="1" id="KW-0862">Zinc</keyword>
<feature type="domain" description="SWIM-type" evidence="3">
    <location>
        <begin position="649"/>
        <end position="684"/>
    </location>
</feature>
<evidence type="ECO:0000256" key="1">
    <source>
        <dbReference type="PROSITE-ProRule" id="PRU00325"/>
    </source>
</evidence>
<dbReference type="GO" id="GO:0008270">
    <property type="term" value="F:zinc ion binding"/>
    <property type="evidence" value="ECO:0007669"/>
    <property type="project" value="UniProtKB-KW"/>
</dbReference>
<evidence type="ECO:0000256" key="2">
    <source>
        <dbReference type="SAM" id="MobiDB-lite"/>
    </source>
</evidence>
<keyword evidence="5" id="KW-1185">Reference proteome</keyword>
<sequence>MASGSGDPLFSGVNITSIPPAPEKSVFQRGGEIKVHIRFLHTNQAQQDAFSCARYLEGQWVGYWESGGFGEPMEYTMELTKYYICYLSMCGSSTKARFEKQNNQREKQGKVPLSKDWTRKMPYNFTACLAHIDLTYQEKNLNILRIAGIVSHNEECCKQIMQRLPAIPLHEHVWQTAIEQLEQGASITAIQARTVNYVWLKHITDKVNGILQLRILGVDITREAQYNIDDWLNKDSSSYKPEIAAAVFYYQGRIAQEKCLQVCIQTDEMKQATWKYTHQKQLILDGTFGICDRRVLLFIALGVEKNNKGVPLAFFLFSAPTGNRATHAGYDMDILHELLVHWRDSLGKKDGVAFAPRVAITDTDTKERGALTLTWPSIWLTLCKFHVRQCWTNHRKKVLKLGRSPDFPKLQIQSRLYALEEQLIISINYASATQIVDEERSALTQLKSLPDMDIAVTAGLAHIKYLTETWMPVSLWHSWSQKGRLTASEYLKTTIEGVIPTTNHLEAFSGVLRRKHIHRWQRAGKRVHIDLLIFLLITKILPGIYQYRTAQEEYKSWVTAHFRDQAGGVDLLASRKAKLSKQSITSTGSDIQSPIVWWPDNRPKSAIEEVNYIIEHGHFDYIRWTDAYTIMGTCASRTADIHDPGHIRYNLWITTYGMASCSCPAVARGVGACKHLWALRIKIKKLVEEQKIHPGYPFLYPVSMEEAKHIYNVHYPESIHSSQQDPIPTPSPVSLPPNTAGKLAINSTSTSQNIGVLNLVSVQASLLLIGTAEVIETDNPADMEDMDTESSSSECEIDCNNTELNGDVRNGIAIQLQERVSHATQNILPMLLSFSDLLAQMAYQNIPVDVIDEIPELLAVTSRIHAQLGMVSDSQISVQAVQATYSNIPKPLPSSPLQVADSTGRIKTSTRLSEKRPLRLPPSPESKQCRKTSYGVQ</sequence>
<dbReference type="OrthoDB" id="2422225at2759"/>
<dbReference type="HOGENOM" id="CLU_007844_0_1_1"/>
<keyword evidence="1" id="KW-0863">Zinc-finger</keyword>
<name>A0A0C9V735_SPHS4</name>
<keyword evidence="1" id="KW-0479">Metal-binding</keyword>
<dbReference type="InterPro" id="IPR007527">
    <property type="entry name" value="Znf_SWIM"/>
</dbReference>
<evidence type="ECO:0000313" key="5">
    <source>
        <dbReference type="Proteomes" id="UP000054279"/>
    </source>
</evidence>
<feature type="compositionally biased region" description="Polar residues" evidence="2">
    <location>
        <begin position="895"/>
        <end position="911"/>
    </location>
</feature>
<evidence type="ECO:0000259" key="3">
    <source>
        <dbReference type="PROSITE" id="PS50966"/>
    </source>
</evidence>
<proteinExistence type="predicted"/>
<feature type="region of interest" description="Disordered" evidence="2">
    <location>
        <begin position="891"/>
        <end position="937"/>
    </location>
</feature>
<organism evidence="4 5">
    <name type="scientific">Sphaerobolus stellatus (strain SS14)</name>
    <dbReference type="NCBI Taxonomy" id="990650"/>
    <lineage>
        <taxon>Eukaryota</taxon>
        <taxon>Fungi</taxon>
        <taxon>Dikarya</taxon>
        <taxon>Basidiomycota</taxon>
        <taxon>Agaricomycotina</taxon>
        <taxon>Agaricomycetes</taxon>
        <taxon>Phallomycetidae</taxon>
        <taxon>Geastrales</taxon>
        <taxon>Sphaerobolaceae</taxon>
        <taxon>Sphaerobolus</taxon>
    </lineage>
</organism>
<accession>A0A0C9V735</accession>
<gene>
    <name evidence="4" type="ORF">M422DRAFT_253879</name>
</gene>
<dbReference type="AlphaFoldDB" id="A0A0C9V735"/>